<dbReference type="Proteomes" id="UP000774804">
    <property type="component" value="Unassembled WGS sequence"/>
</dbReference>
<evidence type="ECO:0000313" key="2">
    <source>
        <dbReference type="EMBL" id="KAG2843028.1"/>
    </source>
</evidence>
<evidence type="ECO:0000313" key="5">
    <source>
        <dbReference type="EMBL" id="KAG2961653.1"/>
    </source>
</evidence>
<dbReference type="EMBL" id="RCMK01000908">
    <property type="protein sequence ID" value="KAG2908179.1"/>
    <property type="molecule type" value="Genomic_DNA"/>
</dbReference>
<evidence type="ECO:0000313" key="8">
    <source>
        <dbReference type="Proteomes" id="UP000251314"/>
    </source>
</evidence>
<evidence type="ECO:0000256" key="1">
    <source>
        <dbReference type="SAM" id="MobiDB-lite"/>
    </source>
</evidence>
<protein>
    <recommendedName>
        <fullName evidence="9">FAR1 domain-containing protein</fullName>
    </recommendedName>
</protein>
<reference evidence="2" key="2">
    <citation type="submission" date="2018-10" db="EMBL/GenBank/DDBJ databases">
        <title>Effector identification in a new, highly contiguous assembly of the strawberry crown rot pathogen Phytophthora cactorum.</title>
        <authorList>
            <person name="Armitage A.D."/>
            <person name="Nellist C.F."/>
            <person name="Bates H."/>
            <person name="Vickerstaff R.J."/>
            <person name="Harrison R.J."/>
        </authorList>
    </citation>
    <scope>NUCLEOTIDE SEQUENCE</scope>
    <source>
        <strain evidence="2">15-7</strain>
        <strain evidence="3">4032</strain>
        <strain evidence="4">4040</strain>
        <strain evidence="5">P415</strain>
        <strain evidence="6">P421</strain>
    </source>
</reference>
<accession>A0A329S000</accession>
<proteinExistence type="predicted"/>
<dbReference type="Proteomes" id="UP000735874">
    <property type="component" value="Unassembled WGS sequence"/>
</dbReference>
<dbReference type="Proteomes" id="UP000697107">
    <property type="component" value="Unassembled WGS sequence"/>
</dbReference>
<feature type="region of interest" description="Disordered" evidence="1">
    <location>
        <begin position="158"/>
        <end position="177"/>
    </location>
</feature>
<dbReference type="OrthoDB" id="10484471at2759"/>
<dbReference type="Proteomes" id="UP000736787">
    <property type="component" value="Unassembled WGS sequence"/>
</dbReference>
<comment type="caution">
    <text evidence="7">The sequence shown here is derived from an EMBL/GenBank/DDBJ whole genome shotgun (WGS) entry which is preliminary data.</text>
</comment>
<dbReference type="EMBL" id="RCMV01001697">
    <property type="protein sequence ID" value="KAG3207585.1"/>
    <property type="molecule type" value="Genomic_DNA"/>
</dbReference>
<keyword evidence="8" id="KW-1185">Reference proteome</keyword>
<evidence type="ECO:0000313" key="4">
    <source>
        <dbReference type="EMBL" id="KAG2908179.1"/>
    </source>
</evidence>
<dbReference type="AlphaFoldDB" id="A0A329S000"/>
<evidence type="ECO:0008006" key="9">
    <source>
        <dbReference type="Google" id="ProtNLM"/>
    </source>
</evidence>
<dbReference type="EMBL" id="RCMI01000907">
    <property type="protein sequence ID" value="KAG2894717.1"/>
    <property type="molecule type" value="Genomic_DNA"/>
</dbReference>
<reference evidence="7 8" key="1">
    <citation type="submission" date="2018-01" db="EMBL/GenBank/DDBJ databases">
        <title>Draft genome of the strawberry crown rot pathogen Phytophthora cactorum.</title>
        <authorList>
            <person name="Armitage A.D."/>
            <person name="Lysoe E."/>
            <person name="Nellist C.F."/>
            <person name="Harrison R.J."/>
            <person name="Brurberg M.B."/>
        </authorList>
    </citation>
    <scope>NUCLEOTIDE SEQUENCE [LARGE SCALE GENOMIC DNA]</scope>
    <source>
        <strain evidence="7 8">10300</strain>
    </source>
</reference>
<organism evidence="7 8">
    <name type="scientific">Phytophthora cactorum</name>
    <dbReference type="NCBI Taxonomy" id="29920"/>
    <lineage>
        <taxon>Eukaryota</taxon>
        <taxon>Sar</taxon>
        <taxon>Stramenopiles</taxon>
        <taxon>Oomycota</taxon>
        <taxon>Peronosporomycetes</taxon>
        <taxon>Peronosporales</taxon>
        <taxon>Peronosporaceae</taxon>
        <taxon>Phytophthora</taxon>
    </lineage>
</organism>
<sequence length="177" mass="19252">MDNSSVTTSVSASTGLNGTPECTPCSASTVVMVPTTVVSPNPEIRMFLIDPPPESLYDSYKDVESALHAWTKANSYNVSKRTASYLPASAKIKFAQYFECDGVGKPKPTDRLLKADRVRTLRESKRIGCPMTITLCAVSKKHPEGKWAIVHSNKGARGTTTLSRTMPESKRLTGNVQ</sequence>
<evidence type="ECO:0000313" key="7">
    <source>
        <dbReference type="EMBL" id="RAW29870.1"/>
    </source>
</evidence>
<dbReference type="VEuPathDB" id="FungiDB:PC110_g13761"/>
<dbReference type="EMBL" id="MJFZ01000402">
    <property type="protein sequence ID" value="RAW29870.1"/>
    <property type="molecule type" value="Genomic_DNA"/>
</dbReference>
<evidence type="ECO:0000313" key="3">
    <source>
        <dbReference type="EMBL" id="KAG2894717.1"/>
    </source>
</evidence>
<evidence type="ECO:0000313" key="6">
    <source>
        <dbReference type="EMBL" id="KAG3207585.1"/>
    </source>
</evidence>
<dbReference type="Proteomes" id="UP000251314">
    <property type="component" value="Unassembled WGS sequence"/>
</dbReference>
<name>A0A329S000_9STRA</name>
<dbReference type="Proteomes" id="UP000760860">
    <property type="component" value="Unassembled WGS sequence"/>
</dbReference>
<dbReference type="EMBL" id="RCML01001571">
    <property type="protein sequence ID" value="KAG2961653.1"/>
    <property type="molecule type" value="Genomic_DNA"/>
</dbReference>
<dbReference type="EMBL" id="RCMG01000897">
    <property type="protein sequence ID" value="KAG2843028.1"/>
    <property type="molecule type" value="Genomic_DNA"/>
</dbReference>
<gene>
    <name evidence="7" type="ORF">PC110_g13761</name>
    <name evidence="2" type="ORF">PC113_g18685</name>
    <name evidence="3" type="ORF">PC115_g18062</name>
    <name evidence="4" type="ORF">PC117_g20029</name>
    <name evidence="5" type="ORF">PC118_g21848</name>
    <name evidence="6" type="ORF">PC129_g21376</name>
</gene>